<evidence type="ECO:0000313" key="2">
    <source>
        <dbReference type="EMBL" id="KAL2751113.1"/>
    </source>
</evidence>
<dbReference type="EMBL" id="JAYRBN010000007">
    <property type="protein sequence ID" value="KAL2751113.1"/>
    <property type="molecule type" value="Genomic_DNA"/>
</dbReference>
<proteinExistence type="predicted"/>
<evidence type="ECO:0000256" key="1">
    <source>
        <dbReference type="SAM" id="MobiDB-lite"/>
    </source>
</evidence>
<dbReference type="Proteomes" id="UP001607303">
    <property type="component" value="Unassembled WGS sequence"/>
</dbReference>
<sequence length="103" mass="11483">MREREREREREIEVQIPDNLYPEKPFELRDAQPGIKIGSTAIYRLYIKYRQCIAGIVPPSSPPLPPPPPSPLPPPPPPPPPPSPPPPTAVAFIKPTLCCLNIH</sequence>
<name>A0ABD2D3L4_VESMC</name>
<evidence type="ECO:0000313" key="3">
    <source>
        <dbReference type="Proteomes" id="UP001607303"/>
    </source>
</evidence>
<gene>
    <name evidence="2" type="ORF">V1477_000271</name>
</gene>
<feature type="compositionally biased region" description="Pro residues" evidence="1">
    <location>
        <begin position="59"/>
        <end position="88"/>
    </location>
</feature>
<feature type="region of interest" description="Disordered" evidence="1">
    <location>
        <begin position="58"/>
        <end position="88"/>
    </location>
</feature>
<organism evidence="2 3">
    <name type="scientific">Vespula maculifrons</name>
    <name type="common">Eastern yellow jacket</name>
    <name type="synonym">Wasp</name>
    <dbReference type="NCBI Taxonomy" id="7453"/>
    <lineage>
        <taxon>Eukaryota</taxon>
        <taxon>Metazoa</taxon>
        <taxon>Ecdysozoa</taxon>
        <taxon>Arthropoda</taxon>
        <taxon>Hexapoda</taxon>
        <taxon>Insecta</taxon>
        <taxon>Pterygota</taxon>
        <taxon>Neoptera</taxon>
        <taxon>Endopterygota</taxon>
        <taxon>Hymenoptera</taxon>
        <taxon>Apocrita</taxon>
        <taxon>Aculeata</taxon>
        <taxon>Vespoidea</taxon>
        <taxon>Vespidae</taxon>
        <taxon>Vespinae</taxon>
        <taxon>Vespula</taxon>
    </lineage>
</organism>
<comment type="caution">
    <text evidence="2">The sequence shown here is derived from an EMBL/GenBank/DDBJ whole genome shotgun (WGS) entry which is preliminary data.</text>
</comment>
<reference evidence="2 3" key="1">
    <citation type="journal article" date="2024" name="Ann. Entomol. Soc. Am.">
        <title>Genomic analyses of the southern and eastern yellowjacket wasps (Hymenoptera: Vespidae) reveal evolutionary signatures of social life.</title>
        <authorList>
            <person name="Catto M.A."/>
            <person name="Caine P.B."/>
            <person name="Orr S.E."/>
            <person name="Hunt B.G."/>
            <person name="Goodisman M.A.D."/>
        </authorList>
    </citation>
    <scope>NUCLEOTIDE SEQUENCE [LARGE SCALE GENOMIC DNA]</scope>
    <source>
        <strain evidence="2">232</strain>
        <tissue evidence="2">Head and thorax</tissue>
    </source>
</reference>
<accession>A0ABD2D3L4</accession>
<keyword evidence="3" id="KW-1185">Reference proteome</keyword>
<dbReference type="AlphaFoldDB" id="A0ABD2D3L4"/>
<protein>
    <submittedName>
        <fullName evidence="2">Uncharacterized protein</fullName>
    </submittedName>
</protein>